<dbReference type="EMBL" id="LWMV01000160">
    <property type="protein sequence ID" value="KZX12822.1"/>
    <property type="molecule type" value="Genomic_DNA"/>
</dbReference>
<dbReference type="PATRIC" id="fig|49547.3.peg.945"/>
<dbReference type="NCBIfam" id="NF001183">
    <property type="entry name" value="PRK00155.1-3"/>
    <property type="match status" value="1"/>
</dbReference>
<dbReference type="InterPro" id="IPR050088">
    <property type="entry name" value="IspD/TarI_cytidylyltransf_bact"/>
</dbReference>
<dbReference type="EC" id="2.7.7.40" evidence="4"/>
<dbReference type="GO" id="GO:0050518">
    <property type="term" value="F:2-C-methyl-D-erythritol 4-phosphate cytidylyltransferase activity"/>
    <property type="evidence" value="ECO:0007669"/>
    <property type="project" value="TreeGrafter"/>
</dbReference>
<dbReference type="Proteomes" id="UP000077245">
    <property type="component" value="Unassembled WGS sequence"/>
</dbReference>
<keyword evidence="5" id="KW-1185">Reference proteome</keyword>
<proteinExistence type="inferred from homology"/>
<dbReference type="InterPro" id="IPR029044">
    <property type="entry name" value="Nucleotide-diphossugar_trans"/>
</dbReference>
<accession>A0A166B3M5</accession>
<dbReference type="FunFam" id="3.90.550.10:FF:000003">
    <property type="entry name" value="2-C-methyl-D-erythritol 4-phosphate cytidylyltransferase"/>
    <property type="match status" value="1"/>
</dbReference>
<keyword evidence="2 4" id="KW-0548">Nucleotidyltransferase</keyword>
<dbReference type="OrthoDB" id="9782at2157"/>
<comment type="caution">
    <text evidence="4">The sequence shown here is derived from an EMBL/GenBank/DDBJ whole genome shotgun (WGS) entry which is preliminary data.</text>
</comment>
<evidence type="ECO:0000256" key="2">
    <source>
        <dbReference type="ARBA" id="ARBA00022695"/>
    </source>
</evidence>
<evidence type="ECO:0000256" key="1">
    <source>
        <dbReference type="ARBA" id="ARBA00022679"/>
    </source>
</evidence>
<dbReference type="SUPFAM" id="SSF53448">
    <property type="entry name" value="Nucleotide-diphospho-sugar transferases"/>
    <property type="match status" value="1"/>
</dbReference>
<dbReference type="HAMAP" id="MF_02068">
    <property type="entry name" value="TarI"/>
    <property type="match status" value="1"/>
</dbReference>
<dbReference type="PANTHER" id="PTHR32125:SF8">
    <property type="entry name" value="RIBITOL-5-PHOSPHATE CYTIDYLYLTRANSFERASE"/>
    <property type="match status" value="1"/>
</dbReference>
<keyword evidence="3" id="KW-0961">Cell wall biogenesis/degradation</keyword>
<name>A0A166B3M5_9EURY</name>
<evidence type="ECO:0000256" key="3">
    <source>
        <dbReference type="ARBA" id="ARBA00023316"/>
    </source>
</evidence>
<dbReference type="Gene3D" id="3.90.550.10">
    <property type="entry name" value="Spore Coat Polysaccharide Biosynthesis Protein SpsA, Chain A"/>
    <property type="match status" value="1"/>
</dbReference>
<dbReference type="PROSITE" id="PS01295">
    <property type="entry name" value="ISPD"/>
    <property type="match status" value="1"/>
</dbReference>
<organism evidence="4 5">
    <name type="scientific">Methanobrevibacter curvatus</name>
    <dbReference type="NCBI Taxonomy" id="49547"/>
    <lineage>
        <taxon>Archaea</taxon>
        <taxon>Methanobacteriati</taxon>
        <taxon>Methanobacteriota</taxon>
        <taxon>Methanomada group</taxon>
        <taxon>Methanobacteria</taxon>
        <taxon>Methanobacteriales</taxon>
        <taxon>Methanobacteriaceae</taxon>
        <taxon>Methanobrevibacter</taxon>
    </lineage>
</organism>
<dbReference type="GO" id="GO:0071555">
    <property type="term" value="P:cell wall organization"/>
    <property type="evidence" value="ECO:0007669"/>
    <property type="project" value="UniProtKB-KW"/>
</dbReference>
<dbReference type="STRING" id="49547.MBCUR_08780"/>
<reference evidence="4 5" key="1">
    <citation type="submission" date="2016-04" db="EMBL/GenBank/DDBJ databases">
        <title>Genome sequence of Methanobrevibacter curvatus DSM 11111.</title>
        <authorList>
            <person name="Poehlein A."/>
            <person name="Seedorf H."/>
            <person name="Daniel R."/>
        </authorList>
    </citation>
    <scope>NUCLEOTIDE SEQUENCE [LARGE SCALE GENOMIC DNA]</scope>
    <source>
        <strain evidence="4 5">DSM 11111</strain>
    </source>
</reference>
<gene>
    <name evidence="4" type="primary">tarI</name>
    <name evidence="4" type="ORF">MBCUR_08780</name>
</gene>
<dbReference type="AlphaFoldDB" id="A0A166B3M5"/>
<dbReference type="GO" id="GO:0047349">
    <property type="term" value="F:D-ribitol-5-phosphate cytidylyltransferase activity"/>
    <property type="evidence" value="ECO:0007669"/>
    <property type="project" value="UniProtKB-EC"/>
</dbReference>
<evidence type="ECO:0000313" key="4">
    <source>
        <dbReference type="EMBL" id="KZX12822.1"/>
    </source>
</evidence>
<protein>
    <submittedName>
        <fullName evidence="4">Putative ribitol-5-phosphate cytidylyltransferase</fullName>
        <ecNumber evidence="4">2.7.7.40</ecNumber>
    </submittedName>
</protein>
<dbReference type="RefSeq" id="WP_067090700.1">
    <property type="nucleotide sequence ID" value="NZ_LWMV01000160.1"/>
</dbReference>
<dbReference type="InterPro" id="IPR034709">
    <property type="entry name" value="TarI"/>
</dbReference>
<dbReference type="CDD" id="cd02516">
    <property type="entry name" value="CDP-ME_synthetase"/>
    <property type="match status" value="1"/>
</dbReference>
<dbReference type="InterPro" id="IPR034683">
    <property type="entry name" value="IspD/TarI"/>
</dbReference>
<dbReference type="InterPro" id="IPR018294">
    <property type="entry name" value="ISPD_synthase_CS"/>
</dbReference>
<dbReference type="PANTHER" id="PTHR32125">
    <property type="entry name" value="2-C-METHYL-D-ERYTHRITOL 4-PHOSPHATE CYTIDYLYLTRANSFERASE, CHLOROPLASTIC"/>
    <property type="match status" value="1"/>
</dbReference>
<sequence>MIFAAILAGGIGNRMGNTKKPKQYLLLGEKPIIIHTIEKFFVNNKIEKIVVPCSNNWVNHTNDLIRQYIGETEKIVVIKGGNTRNESIMRAVDYLETNYSIDDNNKIITHDAVRPFISHRILEENIKYSKIHDACDTVIPATDTIVNSSNGEFIDSIPNRNKLFQGQTPQSFSLKKLKKLYNELSDDEKETLTDAANIFIKKGEKVFLINGEPLNIKITYTHDLKLANAILKEDLL</sequence>
<keyword evidence="1 4" id="KW-0808">Transferase</keyword>
<dbReference type="Pfam" id="PF01128">
    <property type="entry name" value="IspD"/>
    <property type="match status" value="1"/>
</dbReference>
<evidence type="ECO:0000313" key="5">
    <source>
        <dbReference type="Proteomes" id="UP000077245"/>
    </source>
</evidence>
<dbReference type="GO" id="GO:0008299">
    <property type="term" value="P:isoprenoid biosynthetic process"/>
    <property type="evidence" value="ECO:0007669"/>
    <property type="project" value="InterPro"/>
</dbReference>